<name>A0A395NAB9_TRIAR</name>
<feature type="signal peptide" evidence="1">
    <location>
        <begin position="1"/>
        <end position="27"/>
    </location>
</feature>
<feature type="domain" description="Erythromycin biosynthesis protein CIII-like C-terminal" evidence="2">
    <location>
        <begin position="415"/>
        <end position="486"/>
    </location>
</feature>
<keyword evidence="3" id="KW-0808">Transferase</keyword>
<comment type="caution">
    <text evidence="3">The sequence shown here is derived from an EMBL/GenBank/DDBJ whole genome shotgun (WGS) entry which is preliminary data.</text>
</comment>
<dbReference type="AlphaFoldDB" id="A0A395NAB9"/>
<evidence type="ECO:0000259" key="2">
    <source>
        <dbReference type="Pfam" id="PF06722"/>
    </source>
</evidence>
<dbReference type="InterPro" id="IPR050426">
    <property type="entry name" value="Glycosyltransferase_28"/>
</dbReference>
<dbReference type="SUPFAM" id="SSF53756">
    <property type="entry name" value="UDP-Glycosyltransferase/glycogen phosphorylase"/>
    <property type="match status" value="1"/>
</dbReference>
<dbReference type="PANTHER" id="PTHR48050:SF13">
    <property type="entry name" value="STEROL 3-BETA-GLUCOSYLTRANSFERASE UGT80A2"/>
    <property type="match status" value="1"/>
</dbReference>
<dbReference type="GO" id="GO:0016757">
    <property type="term" value="F:glycosyltransferase activity"/>
    <property type="evidence" value="ECO:0007669"/>
    <property type="project" value="UniProtKB-ARBA"/>
</dbReference>
<feature type="chain" id="PRO_5017459068" evidence="1">
    <location>
        <begin position="28"/>
        <end position="522"/>
    </location>
</feature>
<dbReference type="OrthoDB" id="407298at2759"/>
<keyword evidence="1" id="KW-0732">Signal</keyword>
<evidence type="ECO:0000313" key="4">
    <source>
        <dbReference type="Proteomes" id="UP000266272"/>
    </source>
</evidence>
<evidence type="ECO:0000313" key="3">
    <source>
        <dbReference type="EMBL" id="RFU72633.1"/>
    </source>
</evidence>
<dbReference type="Gene3D" id="3.40.50.2000">
    <property type="entry name" value="Glycogen Phosphorylase B"/>
    <property type="match status" value="2"/>
</dbReference>
<protein>
    <submittedName>
        <fullName evidence="3">Glycosyltransferase family 1</fullName>
    </submittedName>
</protein>
<keyword evidence="4" id="KW-1185">Reference proteome</keyword>
<dbReference type="EMBL" id="PXOA01000811">
    <property type="protein sequence ID" value="RFU72633.1"/>
    <property type="molecule type" value="Genomic_DNA"/>
</dbReference>
<dbReference type="Proteomes" id="UP000266272">
    <property type="component" value="Unassembled WGS sequence"/>
</dbReference>
<accession>A0A395NAB9</accession>
<reference evidence="3 4" key="1">
    <citation type="journal article" date="2018" name="PLoS Pathog.">
        <title>Evolution of structural diversity of trichothecenes, a family of toxins produced by plant pathogenic and entomopathogenic fungi.</title>
        <authorList>
            <person name="Proctor R.H."/>
            <person name="McCormick S.P."/>
            <person name="Kim H.S."/>
            <person name="Cardoza R.E."/>
            <person name="Stanley A.M."/>
            <person name="Lindo L."/>
            <person name="Kelly A."/>
            <person name="Brown D.W."/>
            <person name="Lee T."/>
            <person name="Vaughan M.M."/>
            <person name="Alexander N.J."/>
            <person name="Busman M."/>
            <person name="Gutierrez S."/>
        </authorList>
    </citation>
    <scope>NUCLEOTIDE SEQUENCE [LARGE SCALE GENOMIC DNA]</scope>
    <source>
        <strain evidence="3 4">IBT 40837</strain>
    </source>
</reference>
<evidence type="ECO:0000256" key="1">
    <source>
        <dbReference type="SAM" id="SignalP"/>
    </source>
</evidence>
<sequence>MLRRALTTIAILGALIAIFLARRPAQGYEPLINGRNNTVLVLTDSHHGLCNAHLAAVSALIERHPSVEVHYGSYPTLESKIGRIAENARAKRPEAKVHWHQFERPSIVDEIRSQKGGASGIRTPPGMLGLQAFADMLAFFIAAWSKEAHLKSYQRAVDIIQEVDPAIIILDPWFRPGIDAARNLNRRRAYVSPNALLDNLSRLQPRGAHFWKYPGSCSRLTPASIASGLPFPVPWRDILSNIYQQAYVVAKVLTSPNIRSKRSWLQEQGIKHAITLPEIERADIPWIAMSFPEAGLPLEYIPDNVHVAGPLVLDGAPAEAQSAELAGWLKKAPTMLINLGSAVSYDEQMARVMVDAIVPVLEAKGVQILWKMPKGGEYSDDFLEPARKYVENGRLRLESWLEVDPTSLYNTGDVVASVHHGGANCFYEAILAGLPSVVLPQWADHYRFARTAEYLGVGIWPCKATAPNWEAAGLTEAFIKVLSGETSVTMRQNAKALSQKGHEYGGDKTAAGLIAKLAAEGR</sequence>
<dbReference type="Pfam" id="PF06722">
    <property type="entry name" value="EryCIII-like_C"/>
    <property type="match status" value="1"/>
</dbReference>
<dbReference type="InterPro" id="IPR010610">
    <property type="entry name" value="EryCIII-like_C"/>
</dbReference>
<dbReference type="STRING" id="490622.A0A395NAB9"/>
<dbReference type="PANTHER" id="PTHR48050">
    <property type="entry name" value="STEROL 3-BETA-GLUCOSYLTRANSFERASE"/>
    <property type="match status" value="1"/>
</dbReference>
<organism evidence="3 4">
    <name type="scientific">Trichoderma arundinaceum</name>
    <dbReference type="NCBI Taxonomy" id="490622"/>
    <lineage>
        <taxon>Eukaryota</taxon>
        <taxon>Fungi</taxon>
        <taxon>Dikarya</taxon>
        <taxon>Ascomycota</taxon>
        <taxon>Pezizomycotina</taxon>
        <taxon>Sordariomycetes</taxon>
        <taxon>Hypocreomycetidae</taxon>
        <taxon>Hypocreales</taxon>
        <taxon>Hypocreaceae</taxon>
        <taxon>Trichoderma</taxon>
    </lineage>
</organism>
<gene>
    <name evidence="3" type="ORF">TARUN_9618</name>
</gene>
<proteinExistence type="predicted"/>